<comment type="caution">
    <text evidence="2">The sequence shown here is derived from an EMBL/GenBank/DDBJ whole genome shotgun (WGS) entry which is preliminary data.</text>
</comment>
<proteinExistence type="predicted"/>
<keyword evidence="2" id="KW-0378">Hydrolase</keyword>
<dbReference type="Gene3D" id="3.40.50.850">
    <property type="entry name" value="Isochorismatase-like"/>
    <property type="match status" value="1"/>
</dbReference>
<dbReference type="GO" id="GO:0016787">
    <property type="term" value="F:hydrolase activity"/>
    <property type="evidence" value="ECO:0007669"/>
    <property type="project" value="UniProtKB-KW"/>
</dbReference>
<protein>
    <submittedName>
        <fullName evidence="2">Hydrolase</fullName>
    </submittedName>
</protein>
<dbReference type="PANTHER" id="PTHR43559">
    <property type="entry name" value="HYDROLASE YCAC-RELATED"/>
    <property type="match status" value="1"/>
</dbReference>
<dbReference type="InterPro" id="IPR000868">
    <property type="entry name" value="Isochorismatase-like_dom"/>
</dbReference>
<keyword evidence="3" id="KW-1185">Reference proteome</keyword>
<accession>A0ABP8I9H1</accession>
<dbReference type="SUPFAM" id="SSF52499">
    <property type="entry name" value="Isochorismatase-like hydrolases"/>
    <property type="match status" value="1"/>
</dbReference>
<evidence type="ECO:0000313" key="3">
    <source>
        <dbReference type="Proteomes" id="UP001501153"/>
    </source>
</evidence>
<evidence type="ECO:0000313" key="2">
    <source>
        <dbReference type="EMBL" id="GAA4354040.1"/>
    </source>
</evidence>
<organism evidence="2 3">
    <name type="scientific">Hymenobacter saemangeumensis</name>
    <dbReference type="NCBI Taxonomy" id="1084522"/>
    <lineage>
        <taxon>Bacteria</taxon>
        <taxon>Pseudomonadati</taxon>
        <taxon>Bacteroidota</taxon>
        <taxon>Cytophagia</taxon>
        <taxon>Cytophagales</taxon>
        <taxon>Hymenobacteraceae</taxon>
        <taxon>Hymenobacter</taxon>
    </lineage>
</organism>
<dbReference type="InterPro" id="IPR053152">
    <property type="entry name" value="Hydrolase_YcaC-like"/>
</dbReference>
<dbReference type="Pfam" id="PF00857">
    <property type="entry name" value="Isochorismatase"/>
    <property type="match status" value="1"/>
</dbReference>
<evidence type="ECO:0000259" key="1">
    <source>
        <dbReference type="Pfam" id="PF00857"/>
    </source>
</evidence>
<dbReference type="InterPro" id="IPR036380">
    <property type="entry name" value="Isochorismatase-like_sf"/>
</dbReference>
<reference evidence="3" key="1">
    <citation type="journal article" date="2019" name="Int. J. Syst. Evol. Microbiol.">
        <title>The Global Catalogue of Microorganisms (GCM) 10K type strain sequencing project: providing services to taxonomists for standard genome sequencing and annotation.</title>
        <authorList>
            <consortium name="The Broad Institute Genomics Platform"/>
            <consortium name="The Broad Institute Genome Sequencing Center for Infectious Disease"/>
            <person name="Wu L."/>
            <person name="Ma J."/>
        </authorList>
    </citation>
    <scope>NUCLEOTIDE SEQUENCE [LARGE SCALE GENOMIC DNA]</scope>
    <source>
        <strain evidence="3">JCM 17923</strain>
    </source>
</reference>
<dbReference type="PANTHER" id="PTHR43559:SF1">
    <property type="entry name" value="HYDROLASE"/>
    <property type="match status" value="1"/>
</dbReference>
<sequence length="213" mass="23034">MNNINALTKDNCAFVFIDHQPFVAFPVQSIAPDMLTNNVAGLAKVAKALEIPVVLTTISAKGGPLADPLFQQLSSVFPELEPIDRNNTNAFATPEFEQAIAETGRKTLVMCGLWTEVCLSQTVLTALEKGYNVYFVPDCSGGVSPEAHEDAKRLMLQAGARPLNWQAVMATCCPDNTAPEYSRLYEVVVQHGAGVSYAVQYVLANMQQAASHT</sequence>
<dbReference type="Proteomes" id="UP001501153">
    <property type="component" value="Unassembled WGS sequence"/>
</dbReference>
<gene>
    <name evidence="2" type="ORF">GCM10023185_15310</name>
</gene>
<dbReference type="RefSeq" id="WP_345235430.1">
    <property type="nucleotide sequence ID" value="NZ_BAABGZ010000015.1"/>
</dbReference>
<name>A0ABP8I9H1_9BACT</name>
<feature type="domain" description="Isochorismatase-like" evidence="1">
    <location>
        <begin position="12"/>
        <end position="166"/>
    </location>
</feature>
<dbReference type="EMBL" id="BAABGZ010000015">
    <property type="protein sequence ID" value="GAA4354040.1"/>
    <property type="molecule type" value="Genomic_DNA"/>
</dbReference>